<dbReference type="STRING" id="4565.A0A3B6RDZ8"/>
<dbReference type="Gramene" id="TraesCS7A03G0305300.1">
    <property type="protein sequence ID" value="TraesCS7A03G0305300.1.CDS"/>
    <property type="gene ID" value="TraesCS7A03G0305300"/>
</dbReference>
<protein>
    <recommendedName>
        <fullName evidence="3">Ubiquitin-like protease family profile domain-containing protein</fullName>
    </recommendedName>
</protein>
<dbReference type="EnsemblPlants" id="TraesCS7A02G129200.1">
    <property type="protein sequence ID" value="TraesCS7A02G129200.1"/>
    <property type="gene ID" value="TraesCS7A02G129200"/>
</dbReference>
<sequence length="217" mass="24942">MCDVIFRRLSQLDKTYSKDTLTMFWRKFFEPDFATAVLSNADPLTIQSIRATFTEENEIFSPASSRMWHIPALLPDGWAVYAFDMARRRILVLDPAVGPFGFSNRRINMHTYVSDLLHTALFRCIQSLYDSWHCSSGEWTRAFPMIMLQNIETEDYGVCASFFARNYDGDKLQIPLTKANLEIHMNLMLYEVMRLQGNESPVPSDALEAIKGSFVAL</sequence>
<dbReference type="AlphaFoldDB" id="A0A3B6RDZ8"/>
<reference evidence="1" key="1">
    <citation type="submission" date="2018-08" db="EMBL/GenBank/DDBJ databases">
        <authorList>
            <person name="Rossello M."/>
        </authorList>
    </citation>
    <scope>NUCLEOTIDE SEQUENCE [LARGE SCALE GENOMIC DNA]</scope>
    <source>
        <strain evidence="1">cv. Chinese Spring</strain>
    </source>
</reference>
<dbReference type="Gramene" id="TraesCS7A02G129200.1">
    <property type="protein sequence ID" value="TraesCS7A02G129200.1"/>
    <property type="gene ID" value="TraesCS7A02G129200"/>
</dbReference>
<name>A0A3B6RDZ8_WHEAT</name>
<evidence type="ECO:0000313" key="2">
    <source>
        <dbReference type="Proteomes" id="UP000019116"/>
    </source>
</evidence>
<accession>A0A3B6RDZ8</accession>
<evidence type="ECO:0008006" key="3">
    <source>
        <dbReference type="Google" id="ProtNLM"/>
    </source>
</evidence>
<dbReference type="Gramene" id="TraesWEE_scaffold_028331_01G000600.1">
    <property type="protein sequence ID" value="TraesWEE_scaffold_028331_01G000600.1"/>
    <property type="gene ID" value="TraesWEE_scaffold_028331_01G000600"/>
</dbReference>
<proteinExistence type="predicted"/>
<dbReference type="OMA" id="MCDVIFR"/>
<dbReference type="Proteomes" id="UP000019116">
    <property type="component" value="Chromosome 7A"/>
</dbReference>
<evidence type="ECO:0000313" key="1">
    <source>
        <dbReference type="EnsemblPlants" id="TraesCS7A02G129200.1"/>
    </source>
</evidence>
<reference evidence="1" key="2">
    <citation type="submission" date="2018-10" db="UniProtKB">
        <authorList>
            <consortium name="EnsemblPlants"/>
        </authorList>
    </citation>
    <scope>IDENTIFICATION</scope>
</reference>
<keyword evidence="2" id="KW-1185">Reference proteome</keyword>
<organism evidence="1">
    <name type="scientific">Triticum aestivum</name>
    <name type="common">Wheat</name>
    <dbReference type="NCBI Taxonomy" id="4565"/>
    <lineage>
        <taxon>Eukaryota</taxon>
        <taxon>Viridiplantae</taxon>
        <taxon>Streptophyta</taxon>
        <taxon>Embryophyta</taxon>
        <taxon>Tracheophyta</taxon>
        <taxon>Spermatophyta</taxon>
        <taxon>Magnoliopsida</taxon>
        <taxon>Liliopsida</taxon>
        <taxon>Poales</taxon>
        <taxon>Poaceae</taxon>
        <taxon>BOP clade</taxon>
        <taxon>Pooideae</taxon>
        <taxon>Triticodae</taxon>
        <taxon>Triticeae</taxon>
        <taxon>Triticinae</taxon>
        <taxon>Triticum</taxon>
    </lineage>
</organism>